<dbReference type="InterPro" id="IPR002346">
    <property type="entry name" value="Mopterin_DH_FAD-bd"/>
</dbReference>
<dbReference type="InterPro" id="IPR036683">
    <property type="entry name" value="CO_DH_flav_C_dom_sf"/>
</dbReference>
<gene>
    <name evidence="5" type="ORF">Q7514_28615</name>
</gene>
<sequence length="291" mass="30793">MKPSAFEYHRPTTPEEAAELLAEFGDDAKVIAGGQSLMPMLNFRLAVFEHLIDIGRLTDLTGINHDSGSVAIGAITNQATVGRSALIRTSVPLLSRATPLIGHFPIRNRGTLGGSVAHADAAAEYPAVALTLDAEIETLSSAGRRTLPAAEFFIGMWTTALRDDEILTKVTFPIREGRSGFSIAEFSRRKGDFAMAGACVAVKVDNDLRVESCSIGLFGLGSMPIRATSAERSLVGCSIDELQVRDVAHAAVSGLESVPADLHGSAAYRVRVGATMVARALKSALEEATDD</sequence>
<reference evidence="5 6" key="1">
    <citation type="submission" date="2023-07" db="EMBL/GenBank/DDBJ databases">
        <authorList>
            <person name="Girao M."/>
            <person name="Carvalho M.F."/>
        </authorList>
    </citation>
    <scope>NUCLEOTIDE SEQUENCE [LARGE SCALE GENOMIC DNA]</scope>
    <source>
        <strain evidence="5 6">YIM65754</strain>
    </source>
</reference>
<feature type="domain" description="FAD-binding PCMH-type" evidence="4">
    <location>
        <begin position="1"/>
        <end position="177"/>
    </location>
</feature>
<name>A0ABU7LJ14_9NOCA</name>
<dbReference type="PANTHER" id="PTHR42659:SF2">
    <property type="entry name" value="XANTHINE DEHYDROGENASE SUBUNIT C-RELATED"/>
    <property type="match status" value="1"/>
</dbReference>
<keyword evidence="1" id="KW-0285">Flavoprotein</keyword>
<dbReference type="SUPFAM" id="SSF56176">
    <property type="entry name" value="FAD-binding/transporter-associated domain-like"/>
    <property type="match status" value="1"/>
</dbReference>
<proteinExistence type="predicted"/>
<keyword evidence="6" id="KW-1185">Reference proteome</keyword>
<dbReference type="EMBL" id="JAUTXY010000018">
    <property type="protein sequence ID" value="MEE2061495.1"/>
    <property type="molecule type" value="Genomic_DNA"/>
</dbReference>
<evidence type="ECO:0000256" key="2">
    <source>
        <dbReference type="ARBA" id="ARBA00022827"/>
    </source>
</evidence>
<dbReference type="PROSITE" id="PS51387">
    <property type="entry name" value="FAD_PCMH"/>
    <property type="match status" value="1"/>
</dbReference>
<organism evidence="5 6">
    <name type="scientific">Rhodococcus artemisiae</name>
    <dbReference type="NCBI Taxonomy" id="714159"/>
    <lineage>
        <taxon>Bacteria</taxon>
        <taxon>Bacillati</taxon>
        <taxon>Actinomycetota</taxon>
        <taxon>Actinomycetes</taxon>
        <taxon>Mycobacteriales</taxon>
        <taxon>Nocardiaceae</taxon>
        <taxon>Rhodococcus</taxon>
    </lineage>
</organism>
<dbReference type="Gene3D" id="3.30.390.50">
    <property type="entry name" value="CO dehydrogenase flavoprotein, C-terminal domain"/>
    <property type="match status" value="1"/>
</dbReference>
<dbReference type="Proteomes" id="UP001336020">
    <property type="component" value="Unassembled WGS sequence"/>
</dbReference>
<dbReference type="SUPFAM" id="SSF55447">
    <property type="entry name" value="CO dehydrogenase flavoprotein C-terminal domain-like"/>
    <property type="match status" value="1"/>
</dbReference>
<dbReference type="RefSeq" id="WP_330136652.1">
    <property type="nucleotide sequence ID" value="NZ_JAUTXY010000018.1"/>
</dbReference>
<dbReference type="Pfam" id="PF00941">
    <property type="entry name" value="FAD_binding_5"/>
    <property type="match status" value="1"/>
</dbReference>
<keyword evidence="2" id="KW-0274">FAD</keyword>
<dbReference type="InterPro" id="IPR051312">
    <property type="entry name" value="Diverse_Substr_Oxidored"/>
</dbReference>
<evidence type="ECO:0000313" key="5">
    <source>
        <dbReference type="EMBL" id="MEE2061495.1"/>
    </source>
</evidence>
<evidence type="ECO:0000313" key="6">
    <source>
        <dbReference type="Proteomes" id="UP001336020"/>
    </source>
</evidence>
<comment type="caution">
    <text evidence="5">The sequence shown here is derived from an EMBL/GenBank/DDBJ whole genome shotgun (WGS) entry which is preliminary data.</text>
</comment>
<dbReference type="InterPro" id="IPR005107">
    <property type="entry name" value="CO_DH_flav_C"/>
</dbReference>
<dbReference type="InterPro" id="IPR016167">
    <property type="entry name" value="FAD-bd_PCMH_sub1"/>
</dbReference>
<evidence type="ECO:0000256" key="3">
    <source>
        <dbReference type="ARBA" id="ARBA00023002"/>
    </source>
</evidence>
<keyword evidence="3" id="KW-0560">Oxidoreductase</keyword>
<dbReference type="SMART" id="SM01092">
    <property type="entry name" value="CO_deh_flav_C"/>
    <property type="match status" value="1"/>
</dbReference>
<accession>A0ABU7LJ14</accession>
<protein>
    <submittedName>
        <fullName evidence="5">Xanthine dehydrogenase family protein subunit M</fullName>
    </submittedName>
</protein>
<dbReference type="InterPro" id="IPR036318">
    <property type="entry name" value="FAD-bd_PCMH-like_sf"/>
</dbReference>
<dbReference type="Pfam" id="PF03450">
    <property type="entry name" value="CO_deh_flav_C"/>
    <property type="match status" value="1"/>
</dbReference>
<evidence type="ECO:0000256" key="1">
    <source>
        <dbReference type="ARBA" id="ARBA00022630"/>
    </source>
</evidence>
<dbReference type="InterPro" id="IPR016166">
    <property type="entry name" value="FAD-bd_PCMH"/>
</dbReference>
<evidence type="ECO:0000259" key="4">
    <source>
        <dbReference type="PROSITE" id="PS51387"/>
    </source>
</evidence>
<dbReference type="InterPro" id="IPR016169">
    <property type="entry name" value="FAD-bd_PCMH_sub2"/>
</dbReference>
<dbReference type="PANTHER" id="PTHR42659">
    <property type="entry name" value="XANTHINE DEHYDROGENASE SUBUNIT C-RELATED"/>
    <property type="match status" value="1"/>
</dbReference>
<dbReference type="Gene3D" id="3.30.465.10">
    <property type="match status" value="1"/>
</dbReference>
<dbReference type="Gene3D" id="3.30.43.10">
    <property type="entry name" value="Uridine Diphospho-n-acetylenolpyruvylglucosamine Reductase, domain 2"/>
    <property type="match status" value="1"/>
</dbReference>